<keyword evidence="8" id="KW-0519">Myristate</keyword>
<evidence type="ECO:0000256" key="6">
    <source>
        <dbReference type="ARBA" id="ARBA00012483"/>
    </source>
</evidence>
<dbReference type="PANTHER" id="PTHR46661">
    <property type="entry name" value="E3 UBIQUITIN-PROTEIN LIGASE ZNRF1-LIKE PROTEIN"/>
    <property type="match status" value="1"/>
</dbReference>
<reference evidence="23 24" key="1">
    <citation type="submission" date="2024-02" db="EMBL/GenBank/DDBJ databases">
        <title>Chromosome-scale genome assembly of the rough periwinkle Littorina saxatilis.</title>
        <authorList>
            <person name="De Jode A."/>
            <person name="Faria R."/>
            <person name="Formenti G."/>
            <person name="Sims Y."/>
            <person name="Smith T.P."/>
            <person name="Tracey A."/>
            <person name="Wood J.M.D."/>
            <person name="Zagrodzka Z.B."/>
            <person name="Johannesson K."/>
            <person name="Butlin R.K."/>
            <person name="Leder E.H."/>
        </authorList>
    </citation>
    <scope>NUCLEOTIDE SEQUENCE [LARGE SCALE GENOMIC DNA]</scope>
    <source>
        <strain evidence="23">Snail1</strain>
        <tissue evidence="23">Muscle</tissue>
    </source>
</reference>
<dbReference type="GO" id="GO:0008270">
    <property type="term" value="F:zinc ion binding"/>
    <property type="evidence" value="ECO:0007669"/>
    <property type="project" value="UniProtKB-KW"/>
</dbReference>
<evidence type="ECO:0000256" key="4">
    <source>
        <dbReference type="ARBA" id="ARBA00004371"/>
    </source>
</evidence>
<evidence type="ECO:0000256" key="8">
    <source>
        <dbReference type="ARBA" id="ARBA00022707"/>
    </source>
</evidence>
<name>A0AAN9GMR5_9CAEN</name>
<evidence type="ECO:0000259" key="22">
    <source>
        <dbReference type="PROSITE" id="PS50089"/>
    </source>
</evidence>
<comment type="catalytic activity">
    <reaction evidence="1">
        <text>S-ubiquitinyl-[E2 ubiquitin-conjugating enzyme]-L-cysteine + [acceptor protein]-L-lysine = [E2 ubiquitin-conjugating enzyme]-L-cysteine + N(6)-ubiquitinyl-[acceptor protein]-L-lysine.</text>
        <dbReference type="EC" id="2.3.2.27"/>
    </reaction>
</comment>
<evidence type="ECO:0000313" key="23">
    <source>
        <dbReference type="EMBL" id="KAK7114362.1"/>
    </source>
</evidence>
<evidence type="ECO:0000256" key="9">
    <source>
        <dbReference type="ARBA" id="ARBA00022723"/>
    </source>
</evidence>
<evidence type="ECO:0000256" key="1">
    <source>
        <dbReference type="ARBA" id="ARBA00000900"/>
    </source>
</evidence>
<dbReference type="EMBL" id="JBAMIC010000001">
    <property type="protein sequence ID" value="KAK7114362.1"/>
    <property type="molecule type" value="Genomic_DNA"/>
</dbReference>
<feature type="region of interest" description="Disordered" evidence="21">
    <location>
        <begin position="1"/>
        <end position="88"/>
    </location>
</feature>
<dbReference type="AlphaFoldDB" id="A0AAN9GMR5"/>
<feature type="compositionally biased region" description="Low complexity" evidence="21">
    <location>
        <begin position="76"/>
        <end position="86"/>
    </location>
</feature>
<proteinExistence type="predicted"/>
<dbReference type="GO" id="GO:0016020">
    <property type="term" value="C:membrane"/>
    <property type="evidence" value="ECO:0007669"/>
    <property type="project" value="UniProtKB-SubCell"/>
</dbReference>
<dbReference type="FunFam" id="3.30.40.10:FF:000235">
    <property type="entry name" value="E3 ubiquitin-protein ligase ZNRF1"/>
    <property type="match status" value="1"/>
</dbReference>
<evidence type="ECO:0000256" key="14">
    <source>
        <dbReference type="ARBA" id="ARBA00023136"/>
    </source>
</evidence>
<keyword evidence="14" id="KW-0472">Membrane</keyword>
<dbReference type="Gene3D" id="3.30.40.10">
    <property type="entry name" value="Zinc/RING finger domain, C3HC4 (zinc finger)"/>
    <property type="match status" value="1"/>
</dbReference>
<feature type="compositionally biased region" description="Polar residues" evidence="21">
    <location>
        <begin position="1"/>
        <end position="10"/>
    </location>
</feature>
<dbReference type="GO" id="GO:0070936">
    <property type="term" value="P:protein K48-linked ubiquitination"/>
    <property type="evidence" value="ECO:0007669"/>
    <property type="project" value="TreeGrafter"/>
</dbReference>
<dbReference type="EC" id="2.3.2.27" evidence="6"/>
<dbReference type="SMART" id="SM00184">
    <property type="entry name" value="RING"/>
    <property type="match status" value="1"/>
</dbReference>
<keyword evidence="24" id="KW-1185">Reference proteome</keyword>
<evidence type="ECO:0000256" key="7">
    <source>
        <dbReference type="ARBA" id="ARBA00022679"/>
    </source>
</evidence>
<evidence type="ECO:0000256" key="20">
    <source>
        <dbReference type="PROSITE-ProRule" id="PRU00175"/>
    </source>
</evidence>
<feature type="domain" description="RING-type" evidence="22">
    <location>
        <begin position="149"/>
        <end position="189"/>
    </location>
</feature>
<evidence type="ECO:0000256" key="16">
    <source>
        <dbReference type="ARBA" id="ARBA00023288"/>
    </source>
</evidence>
<evidence type="ECO:0000256" key="18">
    <source>
        <dbReference type="ARBA" id="ARBA00042177"/>
    </source>
</evidence>
<dbReference type="GO" id="GO:0043161">
    <property type="term" value="P:proteasome-mediated ubiquitin-dependent protein catabolic process"/>
    <property type="evidence" value="ECO:0007669"/>
    <property type="project" value="TreeGrafter"/>
</dbReference>
<evidence type="ECO:0000313" key="24">
    <source>
        <dbReference type="Proteomes" id="UP001374579"/>
    </source>
</evidence>
<keyword evidence="12" id="KW-0833">Ubl conjugation pathway</keyword>
<feature type="compositionally biased region" description="Polar residues" evidence="21">
    <location>
        <begin position="65"/>
        <end position="75"/>
    </location>
</feature>
<evidence type="ECO:0000256" key="3">
    <source>
        <dbReference type="ARBA" id="ARBA00004177"/>
    </source>
</evidence>
<feature type="compositionally biased region" description="Low complexity" evidence="21">
    <location>
        <begin position="40"/>
        <end position="52"/>
    </location>
</feature>
<keyword evidence="10" id="KW-0967">Endosome</keyword>
<evidence type="ECO:0000256" key="21">
    <source>
        <dbReference type="SAM" id="MobiDB-lite"/>
    </source>
</evidence>
<comment type="pathway">
    <text evidence="5">Protein modification; protein ubiquitination.</text>
</comment>
<dbReference type="Proteomes" id="UP001374579">
    <property type="component" value="Unassembled WGS sequence"/>
</dbReference>
<dbReference type="Gene3D" id="3.30.160.60">
    <property type="entry name" value="Classic Zinc Finger"/>
    <property type="match status" value="1"/>
</dbReference>
<keyword evidence="13" id="KW-0862">Zinc</keyword>
<evidence type="ECO:0000256" key="12">
    <source>
        <dbReference type="ARBA" id="ARBA00022786"/>
    </source>
</evidence>
<accession>A0AAN9GMR5</accession>
<evidence type="ECO:0000256" key="17">
    <source>
        <dbReference type="ARBA" id="ARBA00040227"/>
    </source>
</evidence>
<evidence type="ECO:0000256" key="19">
    <source>
        <dbReference type="ARBA" id="ARBA00042305"/>
    </source>
</evidence>
<dbReference type="GO" id="GO:0061630">
    <property type="term" value="F:ubiquitin protein ligase activity"/>
    <property type="evidence" value="ECO:0007669"/>
    <property type="project" value="UniProtKB-EC"/>
</dbReference>
<dbReference type="GO" id="GO:0005768">
    <property type="term" value="C:endosome"/>
    <property type="evidence" value="ECO:0007669"/>
    <property type="project" value="UniProtKB-SubCell"/>
</dbReference>
<keyword evidence="15" id="KW-0458">Lysosome</keyword>
<keyword evidence="16" id="KW-0449">Lipoprotein</keyword>
<dbReference type="InterPro" id="IPR051878">
    <property type="entry name" value="ZNRF_ubiq-protein_ligase"/>
</dbReference>
<dbReference type="SUPFAM" id="SSF57850">
    <property type="entry name" value="RING/U-box"/>
    <property type="match status" value="1"/>
</dbReference>
<organism evidence="23 24">
    <name type="scientific">Littorina saxatilis</name>
    <dbReference type="NCBI Taxonomy" id="31220"/>
    <lineage>
        <taxon>Eukaryota</taxon>
        <taxon>Metazoa</taxon>
        <taxon>Spiralia</taxon>
        <taxon>Lophotrochozoa</taxon>
        <taxon>Mollusca</taxon>
        <taxon>Gastropoda</taxon>
        <taxon>Caenogastropoda</taxon>
        <taxon>Littorinimorpha</taxon>
        <taxon>Littorinoidea</taxon>
        <taxon>Littorinidae</taxon>
        <taxon>Littorina</taxon>
    </lineage>
</organism>
<dbReference type="InterPro" id="IPR013083">
    <property type="entry name" value="Znf_RING/FYVE/PHD"/>
</dbReference>
<keyword evidence="7" id="KW-0808">Transferase</keyword>
<protein>
    <recommendedName>
        <fullName evidence="17">E3 ubiquitin-protein ligase ZNRF1</fullName>
        <ecNumber evidence="6">2.3.2.27</ecNumber>
    </recommendedName>
    <alternativeName>
        <fullName evidence="18">RING-type E3 ubiquitin transferase ZNRF1</fullName>
    </alternativeName>
    <alternativeName>
        <fullName evidence="19">Zinc/RING finger protein 1</fullName>
    </alternativeName>
</protein>
<keyword evidence="9" id="KW-0479">Metal-binding</keyword>
<evidence type="ECO:0000256" key="5">
    <source>
        <dbReference type="ARBA" id="ARBA00004906"/>
    </source>
</evidence>
<keyword evidence="11 20" id="KW-0863">Zinc-finger</keyword>
<evidence type="ECO:0000256" key="10">
    <source>
        <dbReference type="ARBA" id="ARBA00022753"/>
    </source>
</evidence>
<evidence type="ECO:0000256" key="13">
    <source>
        <dbReference type="ARBA" id="ARBA00022833"/>
    </source>
</evidence>
<comment type="subcellular location">
    <subcellularLocation>
        <location evidence="3">Endosome</location>
    </subcellularLocation>
    <subcellularLocation>
        <location evidence="4">Lysosome</location>
    </subcellularLocation>
    <subcellularLocation>
        <location evidence="2">Membrane</location>
        <topology evidence="2">Peripheral membrane protein</topology>
    </subcellularLocation>
</comment>
<gene>
    <name evidence="23" type="ORF">V1264_000433</name>
</gene>
<dbReference type="GO" id="GO:0005764">
    <property type="term" value="C:lysosome"/>
    <property type="evidence" value="ECO:0007669"/>
    <property type="project" value="UniProtKB-SubCell"/>
</dbReference>
<comment type="caution">
    <text evidence="23">The sequence shown here is derived from an EMBL/GenBank/DDBJ whole genome shotgun (WGS) entry which is preliminary data.</text>
</comment>
<evidence type="ECO:0000256" key="11">
    <source>
        <dbReference type="ARBA" id="ARBA00022771"/>
    </source>
</evidence>
<dbReference type="InterPro" id="IPR001841">
    <property type="entry name" value="Znf_RING"/>
</dbReference>
<sequence>MGLKLSSQNPPRLRTYSGSSPGPSGAEGIAVARNGGSGASSGARARARSLGSFQTPGHSAALSIPSASGGANRSNSPDSDSSTPDDGGVFGRAFTHSLPVHLFALQGIKCPVCSKSIPADDVECHLVMCLTKPRINYNEDVLADDKGECVICFDELVQGDTIARLPCLCVYHKGCIDKWFEKNRSCPEHPAD</sequence>
<dbReference type="PROSITE" id="PS50089">
    <property type="entry name" value="ZF_RING_2"/>
    <property type="match status" value="1"/>
</dbReference>
<evidence type="ECO:0000256" key="15">
    <source>
        <dbReference type="ARBA" id="ARBA00023228"/>
    </source>
</evidence>
<evidence type="ECO:0000256" key="2">
    <source>
        <dbReference type="ARBA" id="ARBA00004170"/>
    </source>
</evidence>
<dbReference type="Pfam" id="PF13639">
    <property type="entry name" value="zf-RING_2"/>
    <property type="match status" value="1"/>
</dbReference>
<dbReference type="PANTHER" id="PTHR46661:SF4">
    <property type="entry name" value="RING-TYPE DOMAIN-CONTAINING PROTEIN"/>
    <property type="match status" value="1"/>
</dbReference>